<dbReference type="RefSeq" id="WP_104480387.1">
    <property type="nucleotide sequence ID" value="NZ_CP154825.1"/>
</dbReference>
<accession>A0A2S6GME8</accession>
<dbReference type="Gene3D" id="3.40.630.30">
    <property type="match status" value="1"/>
</dbReference>
<dbReference type="PANTHER" id="PTHR31435:SF10">
    <property type="entry name" value="BSR4717 PROTEIN"/>
    <property type="match status" value="1"/>
</dbReference>
<dbReference type="Pfam" id="PF14542">
    <property type="entry name" value="Acetyltransf_CG"/>
    <property type="match status" value="1"/>
</dbReference>
<dbReference type="InterPro" id="IPR031165">
    <property type="entry name" value="GNAT_YJDJ"/>
</dbReference>
<dbReference type="EMBL" id="PTIX01000010">
    <property type="protein sequence ID" value="PPK66408.1"/>
    <property type="molecule type" value="Genomic_DNA"/>
</dbReference>
<dbReference type="PANTHER" id="PTHR31435">
    <property type="entry name" value="PROTEIN NATD1"/>
    <property type="match status" value="1"/>
</dbReference>
<proteinExistence type="predicted"/>
<dbReference type="Proteomes" id="UP000239203">
    <property type="component" value="Unassembled WGS sequence"/>
</dbReference>
<reference evidence="2 3" key="1">
    <citation type="submission" date="2018-02" db="EMBL/GenBank/DDBJ databases">
        <title>Genomic Encyclopedia of Archaeal and Bacterial Type Strains, Phase II (KMG-II): from individual species to whole genera.</title>
        <authorList>
            <person name="Goeker M."/>
        </authorList>
    </citation>
    <scope>NUCLEOTIDE SEQUENCE [LARGE SCALE GENOMIC DNA]</scope>
    <source>
        <strain evidence="2 3">YU 961-1</strain>
    </source>
</reference>
<keyword evidence="3" id="KW-1185">Reference proteome</keyword>
<evidence type="ECO:0000313" key="2">
    <source>
        <dbReference type="EMBL" id="PPK66408.1"/>
    </source>
</evidence>
<organism evidence="2 3">
    <name type="scientific">Actinokineospora auranticolor</name>
    <dbReference type="NCBI Taxonomy" id="155976"/>
    <lineage>
        <taxon>Bacteria</taxon>
        <taxon>Bacillati</taxon>
        <taxon>Actinomycetota</taxon>
        <taxon>Actinomycetes</taxon>
        <taxon>Pseudonocardiales</taxon>
        <taxon>Pseudonocardiaceae</taxon>
        <taxon>Actinokineospora</taxon>
    </lineage>
</organism>
<gene>
    <name evidence="2" type="ORF">CLV40_110112</name>
</gene>
<dbReference type="OrthoDB" id="5405911at2"/>
<evidence type="ECO:0000313" key="3">
    <source>
        <dbReference type="Proteomes" id="UP000239203"/>
    </source>
</evidence>
<dbReference type="PROSITE" id="PS51729">
    <property type="entry name" value="GNAT_YJDJ"/>
    <property type="match status" value="1"/>
</dbReference>
<dbReference type="InterPro" id="IPR045057">
    <property type="entry name" value="Gcn5-rel_NAT"/>
</dbReference>
<protein>
    <recommendedName>
        <fullName evidence="1">N-acetyltransferase domain-containing protein</fullName>
    </recommendedName>
</protein>
<dbReference type="SUPFAM" id="SSF55729">
    <property type="entry name" value="Acyl-CoA N-acyltransferases (Nat)"/>
    <property type="match status" value="1"/>
</dbReference>
<name>A0A2S6GME8_9PSEU</name>
<comment type="caution">
    <text evidence="2">The sequence shown here is derived from an EMBL/GenBank/DDBJ whole genome shotgun (WGS) entry which is preliminary data.</text>
</comment>
<dbReference type="AlphaFoldDB" id="A0A2S6GME8"/>
<dbReference type="InterPro" id="IPR016181">
    <property type="entry name" value="Acyl_CoA_acyltransferase"/>
</dbReference>
<sequence length="100" mass="11178">MAVEVTDVAERHRFEATVDGRFAGYAEYIRSHTVVVYPHTEVDSSFEGHGVGGALARAALDDARERGLPVLATCPFIAAWMRRHPEYLELAYQNRSQVTD</sequence>
<evidence type="ECO:0000259" key="1">
    <source>
        <dbReference type="PROSITE" id="PS51729"/>
    </source>
</evidence>
<feature type="domain" description="N-acetyltransferase" evidence="1">
    <location>
        <begin position="6"/>
        <end position="92"/>
    </location>
</feature>